<dbReference type="SMART" id="SM00211">
    <property type="entry name" value="TY"/>
    <property type="match status" value="1"/>
</dbReference>
<evidence type="ECO:0000313" key="5">
    <source>
        <dbReference type="EMBL" id="CAG5096707.1"/>
    </source>
</evidence>
<dbReference type="PANTHER" id="PTHR10083">
    <property type="entry name" value="KUNITZ-TYPE PROTEASE INHIBITOR-RELATED"/>
    <property type="match status" value="1"/>
</dbReference>
<dbReference type="InterPro" id="IPR050098">
    <property type="entry name" value="TFPI/VKTCI-like"/>
</dbReference>
<dbReference type="Gene3D" id="4.10.410.10">
    <property type="entry name" value="Pancreatic trypsin inhibitor Kunitz domain"/>
    <property type="match status" value="2"/>
</dbReference>
<evidence type="ECO:0000256" key="1">
    <source>
        <dbReference type="ARBA" id="ARBA00023157"/>
    </source>
</evidence>
<organism evidence="5 6">
    <name type="scientific">Oikopleura dioica</name>
    <name type="common">Tunicate</name>
    <dbReference type="NCBI Taxonomy" id="34765"/>
    <lineage>
        <taxon>Eukaryota</taxon>
        <taxon>Metazoa</taxon>
        <taxon>Chordata</taxon>
        <taxon>Tunicata</taxon>
        <taxon>Appendicularia</taxon>
        <taxon>Copelata</taxon>
        <taxon>Oikopleuridae</taxon>
        <taxon>Oikopleura</taxon>
    </lineage>
</organism>
<sequence>MMLPWRPIQTQLAKRMLGGYLPEIGSVEKLKKDTLVSHVIGSSNDKRNHLGRYKKAVNKPELAPRCAKRMCSKPASLGGHFAEFADLEEEEKETASPTFTSLWLASIWWEAGYQQGRGESKYPSCNEIRMAMKAKKTFEDYQLPDCDASGLWTPLQCSDKNCWCVFVDSGYRIQRVPFGEVDSMLICPKLYLFGTDPCNVAQTPLFTCRNVRSSKQKWIYNSISKKCEVQESCTGFASAQECSNTCDPVPMSLCTMPLNRGNCSSEPLNPLIAPSAEDELSKLTQERYYFHQGKNACVKFDSGNCGGNSNNFKSSLECLGTCIKDTTVTVQARIGQQLVSLQLPAWLVIELDLSETEARDIPPELLPMVFQYARQPFLSAPQQAGPSNSGEMEVVGMRLLGSQQGISARTADRDSLMDMREKPARCMAKTMPGECRAYVPAWYYDKEEDACKVFVWGGCWGRLDREMQNNFMDKTTCAETCSSIDRSRNPSDFRDFLLRGDDESLAQINQPQMNVGVPPMAIPYEMVGEQRAQLENLMMLG</sequence>
<name>A0ABN7SEQ1_OIKDI</name>
<dbReference type="PRINTS" id="PR00759">
    <property type="entry name" value="BASICPTASE"/>
</dbReference>
<evidence type="ECO:0000259" key="4">
    <source>
        <dbReference type="PROSITE" id="PS51162"/>
    </source>
</evidence>
<feature type="domain" description="BPTI/Kunitz inhibitor" evidence="3">
    <location>
        <begin position="426"/>
        <end position="481"/>
    </location>
</feature>
<evidence type="ECO:0000256" key="2">
    <source>
        <dbReference type="PROSITE-ProRule" id="PRU00500"/>
    </source>
</evidence>
<dbReference type="SUPFAM" id="SSF57362">
    <property type="entry name" value="BPTI-like"/>
    <property type="match status" value="2"/>
</dbReference>
<evidence type="ECO:0000259" key="3">
    <source>
        <dbReference type="PROSITE" id="PS50279"/>
    </source>
</evidence>
<keyword evidence="6" id="KW-1185">Reference proteome</keyword>
<dbReference type="Pfam" id="PF00086">
    <property type="entry name" value="Thyroglobulin_1"/>
    <property type="match status" value="1"/>
</dbReference>
<dbReference type="InterPro" id="IPR036857">
    <property type="entry name" value="Thyroglobulin_1_sf"/>
</dbReference>
<evidence type="ECO:0000313" key="6">
    <source>
        <dbReference type="Proteomes" id="UP001158576"/>
    </source>
</evidence>
<feature type="domain" description="Thyroglobulin type-1" evidence="4">
    <location>
        <begin position="122"/>
        <end position="187"/>
    </location>
</feature>
<dbReference type="InterPro" id="IPR002223">
    <property type="entry name" value="Kunitz_BPTI"/>
</dbReference>
<accession>A0ABN7SEQ1</accession>
<keyword evidence="1" id="KW-1015">Disulfide bond</keyword>
<dbReference type="EMBL" id="OU015569">
    <property type="protein sequence ID" value="CAG5096707.1"/>
    <property type="molecule type" value="Genomic_DNA"/>
</dbReference>
<protein>
    <submittedName>
        <fullName evidence="5">Oidioi.mRNA.OKI2018_I69.XSR.g14743.t1.cds</fullName>
    </submittedName>
</protein>
<dbReference type="Proteomes" id="UP001158576">
    <property type="component" value="Chromosome XSR"/>
</dbReference>
<dbReference type="InterPro" id="IPR036880">
    <property type="entry name" value="Kunitz_BPTI_sf"/>
</dbReference>
<dbReference type="Pfam" id="PF00014">
    <property type="entry name" value="Kunitz_BPTI"/>
    <property type="match status" value="2"/>
</dbReference>
<feature type="domain" description="BPTI/Kunitz inhibitor" evidence="3">
    <location>
        <begin position="254"/>
        <end position="322"/>
    </location>
</feature>
<dbReference type="SMART" id="SM00131">
    <property type="entry name" value="KU"/>
    <property type="match status" value="2"/>
</dbReference>
<dbReference type="PROSITE" id="PS51162">
    <property type="entry name" value="THYROGLOBULIN_1_2"/>
    <property type="match status" value="1"/>
</dbReference>
<dbReference type="InterPro" id="IPR000716">
    <property type="entry name" value="Thyroglobulin_1"/>
</dbReference>
<proteinExistence type="predicted"/>
<dbReference type="SUPFAM" id="SSF57610">
    <property type="entry name" value="Thyroglobulin type-1 domain"/>
    <property type="match status" value="1"/>
</dbReference>
<comment type="caution">
    <text evidence="2">Lacks conserved residue(s) required for the propagation of feature annotation.</text>
</comment>
<reference evidence="5 6" key="1">
    <citation type="submission" date="2021-04" db="EMBL/GenBank/DDBJ databases">
        <authorList>
            <person name="Bliznina A."/>
        </authorList>
    </citation>
    <scope>NUCLEOTIDE SEQUENCE [LARGE SCALE GENOMIC DNA]</scope>
</reference>
<gene>
    <name evidence="5" type="ORF">OKIOD_LOCUS6301</name>
</gene>
<dbReference type="Gene3D" id="4.10.800.10">
    <property type="entry name" value="Thyroglobulin type-1"/>
    <property type="match status" value="1"/>
</dbReference>
<dbReference type="CDD" id="cd00109">
    <property type="entry name" value="Kunitz-type"/>
    <property type="match status" value="1"/>
</dbReference>
<dbReference type="PROSITE" id="PS50279">
    <property type="entry name" value="BPTI_KUNITZ_2"/>
    <property type="match status" value="2"/>
</dbReference>